<feature type="transmembrane region" description="Helical" evidence="10">
    <location>
        <begin position="121"/>
        <end position="141"/>
    </location>
</feature>
<dbReference type="PANTHER" id="PTHR21137:SF35">
    <property type="entry name" value="ODORANT RECEPTOR 19A-RELATED"/>
    <property type="match status" value="1"/>
</dbReference>
<evidence type="ECO:0000256" key="2">
    <source>
        <dbReference type="ARBA" id="ARBA00022475"/>
    </source>
</evidence>
<evidence type="ECO:0000256" key="4">
    <source>
        <dbReference type="ARBA" id="ARBA00022692"/>
    </source>
</evidence>
<accession>D6WUR4</accession>
<evidence type="ECO:0000256" key="10">
    <source>
        <dbReference type="RuleBase" id="RU351113"/>
    </source>
</evidence>
<dbReference type="InterPro" id="IPR004117">
    <property type="entry name" value="7tm6_olfct_rcpt"/>
</dbReference>
<keyword evidence="7 10" id="KW-0472">Membrane</keyword>
<dbReference type="EMBL" id="KQ971363">
    <property type="protein sequence ID" value="EFA09267.1"/>
    <property type="molecule type" value="Genomic_DNA"/>
</dbReference>
<dbReference type="GO" id="GO:0005549">
    <property type="term" value="F:odorant binding"/>
    <property type="evidence" value="ECO:0007669"/>
    <property type="project" value="InterPro"/>
</dbReference>
<keyword evidence="2" id="KW-1003">Cell membrane</keyword>
<feature type="transmembrane region" description="Helical" evidence="10">
    <location>
        <begin position="326"/>
        <end position="345"/>
    </location>
</feature>
<keyword evidence="8 10" id="KW-0675">Receptor</keyword>
<dbReference type="GeneID" id="107398578"/>
<dbReference type="PANTHER" id="PTHR21137">
    <property type="entry name" value="ODORANT RECEPTOR"/>
    <property type="match status" value="1"/>
</dbReference>
<feature type="transmembrane region" description="Helical" evidence="10">
    <location>
        <begin position="63"/>
        <end position="82"/>
    </location>
</feature>
<dbReference type="AlphaFoldDB" id="D6WUR4"/>
<dbReference type="OrthoDB" id="6764485at2759"/>
<name>D6WUR4_TRICA</name>
<feature type="transmembrane region" description="Helical" evidence="10">
    <location>
        <begin position="271"/>
        <end position="293"/>
    </location>
</feature>
<dbReference type="PhylomeDB" id="D6WUR4"/>
<sequence length="371" mass="42766">MSARPLHLRNFPYYFLKVLVFDFEQYSAGKVLSYFCAIVHSISIFLQMHYLVKNFTKETMFQYGCVLTVLTYCVVALFFAIASGNFVEKLESEISSFVWPLDICGEDVKAAILKRAFYTSLVAYITIIAFPIFSVIMFPVLGDQSDMFLCVRVFNEYFTKWSQIPISLYFYSFPVIAFSGIRLPGMLLYAILITHIQMFLLNRRIEQISELSNQRRVFETLCSCIELQAKLKRLIRNVFQLVYIAMPIFILLGAVSSVFVLFFVVNSLETASYFLVLRMGCFFGANVLVVFIFSQSGQSFSDETGRIFDTLVMCSWYNWDKRNKKVLLMFLANSLEPMSITIAGITLDYKFALAMLRTSCSYALVLYQMKN</sequence>
<keyword evidence="12" id="KW-1185">Reference proteome</keyword>
<evidence type="ECO:0000256" key="7">
    <source>
        <dbReference type="ARBA" id="ARBA00023136"/>
    </source>
</evidence>
<evidence type="ECO:0000256" key="8">
    <source>
        <dbReference type="ARBA" id="ARBA00023170"/>
    </source>
</evidence>
<comment type="similarity">
    <text evidence="10">Belongs to the insect chemoreceptor superfamily. Heteromeric odorant receptor channel (TC 1.A.69) family.</text>
</comment>
<evidence type="ECO:0000313" key="11">
    <source>
        <dbReference type="EMBL" id="EFA09267.1"/>
    </source>
</evidence>
<evidence type="ECO:0000256" key="1">
    <source>
        <dbReference type="ARBA" id="ARBA00004651"/>
    </source>
</evidence>
<dbReference type="GO" id="GO:0004984">
    <property type="term" value="F:olfactory receptor activity"/>
    <property type="evidence" value="ECO:0000318"/>
    <property type="project" value="GO_Central"/>
</dbReference>
<reference evidence="11 12" key="2">
    <citation type="journal article" date="2010" name="Nucleic Acids Res.">
        <title>BeetleBase in 2010: revisions to provide comprehensive genomic information for Tribolium castaneum.</title>
        <authorList>
            <person name="Kim H.S."/>
            <person name="Murphy T."/>
            <person name="Xia J."/>
            <person name="Caragea D."/>
            <person name="Park Y."/>
            <person name="Beeman R.W."/>
            <person name="Lorenzen M.D."/>
            <person name="Butcher S."/>
            <person name="Manak J.R."/>
            <person name="Brown S.J."/>
        </authorList>
    </citation>
    <scope>GENOME REANNOTATION</scope>
    <source>
        <strain evidence="11 12">Georgia GA2</strain>
    </source>
</reference>
<dbReference type="Pfam" id="PF02949">
    <property type="entry name" value="7tm_6"/>
    <property type="match status" value="1"/>
</dbReference>
<reference evidence="11 12" key="1">
    <citation type="journal article" date="2008" name="Nature">
        <title>The genome of the model beetle and pest Tribolium castaneum.</title>
        <authorList>
            <consortium name="Tribolium Genome Sequencing Consortium"/>
            <person name="Richards S."/>
            <person name="Gibbs R.A."/>
            <person name="Weinstock G.M."/>
            <person name="Brown S.J."/>
            <person name="Denell R."/>
            <person name="Beeman R.W."/>
            <person name="Gibbs R."/>
            <person name="Beeman R.W."/>
            <person name="Brown S.J."/>
            <person name="Bucher G."/>
            <person name="Friedrich M."/>
            <person name="Grimmelikhuijzen C.J."/>
            <person name="Klingler M."/>
            <person name="Lorenzen M."/>
            <person name="Richards S."/>
            <person name="Roth S."/>
            <person name="Schroder R."/>
            <person name="Tautz D."/>
            <person name="Zdobnov E.M."/>
            <person name="Muzny D."/>
            <person name="Gibbs R.A."/>
            <person name="Weinstock G.M."/>
            <person name="Attaway T."/>
            <person name="Bell S."/>
            <person name="Buhay C.J."/>
            <person name="Chandrabose M.N."/>
            <person name="Chavez D."/>
            <person name="Clerk-Blankenburg K.P."/>
            <person name="Cree A."/>
            <person name="Dao M."/>
            <person name="Davis C."/>
            <person name="Chacko J."/>
            <person name="Dinh H."/>
            <person name="Dugan-Rocha S."/>
            <person name="Fowler G."/>
            <person name="Garner T.T."/>
            <person name="Garnes J."/>
            <person name="Gnirke A."/>
            <person name="Hawes A."/>
            <person name="Hernandez J."/>
            <person name="Hines S."/>
            <person name="Holder M."/>
            <person name="Hume J."/>
            <person name="Jhangiani S.N."/>
            <person name="Joshi V."/>
            <person name="Khan Z.M."/>
            <person name="Jackson L."/>
            <person name="Kovar C."/>
            <person name="Kowis A."/>
            <person name="Lee S."/>
            <person name="Lewis L.R."/>
            <person name="Margolis J."/>
            <person name="Morgan M."/>
            <person name="Nazareth L.V."/>
            <person name="Nguyen N."/>
            <person name="Okwuonu G."/>
            <person name="Parker D."/>
            <person name="Richards S."/>
            <person name="Ruiz S.J."/>
            <person name="Santibanez J."/>
            <person name="Savard J."/>
            <person name="Scherer S.E."/>
            <person name="Schneider B."/>
            <person name="Sodergren E."/>
            <person name="Tautz D."/>
            <person name="Vattahil S."/>
            <person name="Villasana D."/>
            <person name="White C.S."/>
            <person name="Wright R."/>
            <person name="Park Y."/>
            <person name="Beeman R.W."/>
            <person name="Lord J."/>
            <person name="Oppert B."/>
            <person name="Lorenzen M."/>
            <person name="Brown S."/>
            <person name="Wang L."/>
            <person name="Savard J."/>
            <person name="Tautz D."/>
            <person name="Richards S."/>
            <person name="Weinstock G."/>
            <person name="Gibbs R.A."/>
            <person name="Liu Y."/>
            <person name="Worley K."/>
            <person name="Weinstock G."/>
            <person name="Elsik C.G."/>
            <person name="Reese J.T."/>
            <person name="Elhaik E."/>
            <person name="Landan G."/>
            <person name="Graur D."/>
            <person name="Arensburger P."/>
            <person name="Atkinson P."/>
            <person name="Beeman R.W."/>
            <person name="Beidler J."/>
            <person name="Brown S.J."/>
            <person name="Demuth J.P."/>
            <person name="Drury D.W."/>
            <person name="Du Y.Z."/>
            <person name="Fujiwara H."/>
            <person name="Lorenzen M."/>
            <person name="Maselli V."/>
            <person name="Osanai M."/>
            <person name="Park Y."/>
            <person name="Robertson H.M."/>
            <person name="Tu Z."/>
            <person name="Wang J.J."/>
            <person name="Wang S."/>
            <person name="Richards S."/>
            <person name="Song H."/>
            <person name="Zhang L."/>
            <person name="Sodergren E."/>
            <person name="Werner D."/>
            <person name="Stanke M."/>
            <person name="Morgenstern B."/>
            <person name="Solovyev V."/>
            <person name="Kosarev P."/>
            <person name="Brown G."/>
            <person name="Chen H.C."/>
            <person name="Ermolaeva O."/>
            <person name="Hlavina W."/>
            <person name="Kapustin Y."/>
            <person name="Kiryutin B."/>
            <person name="Kitts P."/>
            <person name="Maglott D."/>
            <person name="Pruitt K."/>
            <person name="Sapojnikov V."/>
            <person name="Souvorov A."/>
            <person name="Mackey A.J."/>
            <person name="Waterhouse R.M."/>
            <person name="Wyder S."/>
            <person name="Zdobnov E.M."/>
            <person name="Zdobnov E.M."/>
            <person name="Wyder S."/>
            <person name="Kriventseva E.V."/>
            <person name="Kadowaki T."/>
            <person name="Bork P."/>
            <person name="Aranda M."/>
            <person name="Bao R."/>
            <person name="Beermann A."/>
            <person name="Berns N."/>
            <person name="Bolognesi R."/>
            <person name="Bonneton F."/>
            <person name="Bopp D."/>
            <person name="Brown S.J."/>
            <person name="Bucher G."/>
            <person name="Butts T."/>
            <person name="Chaumot A."/>
            <person name="Denell R.E."/>
            <person name="Ferrier D.E."/>
            <person name="Friedrich M."/>
            <person name="Gordon C.M."/>
            <person name="Jindra M."/>
            <person name="Klingler M."/>
            <person name="Lan Q."/>
            <person name="Lattorff H.M."/>
            <person name="Laudet V."/>
            <person name="von Levetsow C."/>
            <person name="Liu Z."/>
            <person name="Lutz R."/>
            <person name="Lynch J.A."/>
            <person name="da Fonseca R.N."/>
            <person name="Posnien N."/>
            <person name="Reuter R."/>
            <person name="Roth S."/>
            <person name="Savard J."/>
            <person name="Schinko J.B."/>
            <person name="Schmitt C."/>
            <person name="Schoppmeier M."/>
            <person name="Schroder R."/>
            <person name="Shippy T.D."/>
            <person name="Simonnet F."/>
            <person name="Marques-Souza H."/>
            <person name="Tautz D."/>
            <person name="Tomoyasu Y."/>
            <person name="Trauner J."/>
            <person name="Van der Zee M."/>
            <person name="Vervoort M."/>
            <person name="Wittkopp N."/>
            <person name="Wimmer E.A."/>
            <person name="Yang X."/>
            <person name="Jones A.K."/>
            <person name="Sattelle D.B."/>
            <person name="Ebert P.R."/>
            <person name="Nelson D."/>
            <person name="Scott J.G."/>
            <person name="Beeman R.W."/>
            <person name="Muthukrishnan S."/>
            <person name="Kramer K.J."/>
            <person name="Arakane Y."/>
            <person name="Beeman R.W."/>
            <person name="Zhu Q."/>
            <person name="Hogenkamp D."/>
            <person name="Dixit R."/>
            <person name="Oppert B."/>
            <person name="Jiang H."/>
            <person name="Zou Z."/>
            <person name="Marshall J."/>
            <person name="Elpidina E."/>
            <person name="Vinokurov K."/>
            <person name="Oppert C."/>
            <person name="Zou Z."/>
            <person name="Evans J."/>
            <person name="Lu Z."/>
            <person name="Zhao P."/>
            <person name="Sumathipala N."/>
            <person name="Altincicek B."/>
            <person name="Vilcinskas A."/>
            <person name="Williams M."/>
            <person name="Hultmark D."/>
            <person name="Hetru C."/>
            <person name="Jiang H."/>
            <person name="Grimmelikhuijzen C.J."/>
            <person name="Hauser F."/>
            <person name="Cazzamali G."/>
            <person name="Williamson M."/>
            <person name="Park Y."/>
            <person name="Li B."/>
            <person name="Tanaka Y."/>
            <person name="Predel R."/>
            <person name="Neupert S."/>
            <person name="Schachtner J."/>
            <person name="Verleyen P."/>
            <person name="Raible F."/>
            <person name="Bork P."/>
            <person name="Friedrich M."/>
            <person name="Walden K.K."/>
            <person name="Robertson H.M."/>
            <person name="Angeli S."/>
            <person name="Foret S."/>
            <person name="Bucher G."/>
            <person name="Schuetz S."/>
            <person name="Maleszka R."/>
            <person name="Wimmer E.A."/>
            <person name="Beeman R.W."/>
            <person name="Lorenzen M."/>
            <person name="Tomoyasu Y."/>
            <person name="Miller S.C."/>
            <person name="Grossmann D."/>
            <person name="Bucher G."/>
        </authorList>
    </citation>
    <scope>NUCLEOTIDE SEQUENCE [LARGE SCALE GENOMIC DNA]</scope>
    <source>
        <strain evidence="11 12">Georgia GA2</strain>
    </source>
</reference>
<comment type="caution">
    <text evidence="10">Lacks conserved residue(s) required for the propagation of feature annotation.</text>
</comment>
<proteinExistence type="inferred from homology"/>
<dbReference type="InParanoid" id="D6WUR4"/>
<evidence type="ECO:0000313" key="12">
    <source>
        <dbReference type="Proteomes" id="UP000007266"/>
    </source>
</evidence>
<dbReference type="GO" id="GO:0007165">
    <property type="term" value="P:signal transduction"/>
    <property type="evidence" value="ECO:0007669"/>
    <property type="project" value="UniProtKB-KW"/>
</dbReference>
<dbReference type="GO" id="GO:0050911">
    <property type="term" value="P:detection of chemical stimulus involved in sensory perception of smell"/>
    <property type="evidence" value="ECO:0000318"/>
    <property type="project" value="GO_Central"/>
</dbReference>
<feature type="transmembrane region" description="Helical" evidence="10">
    <location>
        <begin position="241"/>
        <end position="265"/>
    </location>
</feature>
<keyword evidence="6 10" id="KW-1133">Transmembrane helix</keyword>
<dbReference type="Proteomes" id="UP000007266">
    <property type="component" value="Linkage group 8"/>
</dbReference>
<evidence type="ECO:0000256" key="3">
    <source>
        <dbReference type="ARBA" id="ARBA00022606"/>
    </source>
</evidence>
<dbReference type="HOGENOM" id="CLU_059644_0_0_1"/>
<organism evidence="11 12">
    <name type="scientific">Tribolium castaneum</name>
    <name type="common">Red flour beetle</name>
    <dbReference type="NCBI Taxonomy" id="7070"/>
    <lineage>
        <taxon>Eukaryota</taxon>
        <taxon>Metazoa</taxon>
        <taxon>Ecdysozoa</taxon>
        <taxon>Arthropoda</taxon>
        <taxon>Hexapoda</taxon>
        <taxon>Insecta</taxon>
        <taxon>Pterygota</taxon>
        <taxon>Neoptera</taxon>
        <taxon>Endopterygota</taxon>
        <taxon>Coleoptera</taxon>
        <taxon>Polyphaga</taxon>
        <taxon>Cucujiformia</taxon>
        <taxon>Tenebrionidae</taxon>
        <taxon>Tenebrionidae incertae sedis</taxon>
        <taxon>Tribolium</taxon>
    </lineage>
</organism>
<keyword evidence="4 10" id="KW-0812">Transmembrane</keyword>
<dbReference type="GO" id="GO:0005886">
    <property type="term" value="C:plasma membrane"/>
    <property type="evidence" value="ECO:0000318"/>
    <property type="project" value="GO_Central"/>
</dbReference>
<gene>
    <name evidence="11" type="primary">Or229</name>
    <name evidence="11" type="synonym">GLEAN_06770</name>
    <name evidence="11" type="ORF">TcasGA2_TC006770</name>
</gene>
<keyword evidence="3 10" id="KW-0716">Sensory transduction</keyword>
<keyword evidence="9 10" id="KW-0807">Transducer</keyword>
<comment type="subcellular location">
    <subcellularLocation>
        <location evidence="1 10">Cell membrane</location>
        <topology evidence="1 10">Multi-pass membrane protein</topology>
    </subcellularLocation>
</comment>
<evidence type="ECO:0000256" key="9">
    <source>
        <dbReference type="ARBA" id="ARBA00023224"/>
    </source>
</evidence>
<evidence type="ECO:0000256" key="5">
    <source>
        <dbReference type="ARBA" id="ARBA00022725"/>
    </source>
</evidence>
<feature type="transmembrane region" description="Helical" evidence="10">
    <location>
        <begin position="31"/>
        <end position="51"/>
    </location>
</feature>
<keyword evidence="5 10" id="KW-0552">Olfaction</keyword>
<evidence type="ECO:0000256" key="6">
    <source>
        <dbReference type="ARBA" id="ARBA00022989"/>
    </source>
</evidence>
<protein>
    <recommendedName>
        <fullName evidence="10">Odorant receptor</fullName>
    </recommendedName>
</protein>